<dbReference type="Proteomes" id="UP000012045">
    <property type="component" value="Unassembled WGS sequence"/>
</dbReference>
<sequence length="83" mass="9772">MLYMISKHHGVVLSVRCQPLSFQYDDRNVWPYQWTVTMKHGEHALLNSHGESNSNMIDRNVWSCTSAVEYIVNRIVDLNERLH</sequence>
<organism evidence="1 2">
    <name type="scientific">Botryotinia fuckeliana (strain BcDW1)</name>
    <name type="common">Noble rot fungus</name>
    <name type="synonym">Botrytis cinerea</name>
    <dbReference type="NCBI Taxonomy" id="1290391"/>
    <lineage>
        <taxon>Eukaryota</taxon>
        <taxon>Fungi</taxon>
        <taxon>Dikarya</taxon>
        <taxon>Ascomycota</taxon>
        <taxon>Pezizomycotina</taxon>
        <taxon>Leotiomycetes</taxon>
        <taxon>Helotiales</taxon>
        <taxon>Sclerotiniaceae</taxon>
        <taxon>Botrytis</taxon>
    </lineage>
</organism>
<evidence type="ECO:0000313" key="2">
    <source>
        <dbReference type="Proteomes" id="UP000012045"/>
    </source>
</evidence>
<proteinExistence type="predicted"/>
<reference evidence="2" key="1">
    <citation type="journal article" date="2013" name="Genome Announc.">
        <title>Draft genome sequence of Botrytis cinerea BcDW1, inoculum for noble rot of grape berries.</title>
        <authorList>
            <person name="Blanco-Ulate B."/>
            <person name="Allen G."/>
            <person name="Powell A.L."/>
            <person name="Cantu D."/>
        </authorList>
    </citation>
    <scope>NUCLEOTIDE SEQUENCE [LARGE SCALE GENOMIC DNA]</scope>
    <source>
        <strain evidence="2">BcDW1</strain>
    </source>
</reference>
<dbReference type="EMBL" id="KB708045">
    <property type="protein sequence ID" value="EMR82293.1"/>
    <property type="molecule type" value="Genomic_DNA"/>
</dbReference>
<protein>
    <submittedName>
        <fullName evidence="1">Uncharacterized protein</fullName>
    </submittedName>
</protein>
<dbReference type="AlphaFoldDB" id="M7U6T5"/>
<evidence type="ECO:0000313" key="1">
    <source>
        <dbReference type="EMBL" id="EMR82293.1"/>
    </source>
</evidence>
<gene>
    <name evidence="1" type="ORF">BcDW1_9096</name>
</gene>
<name>M7U6T5_BOTF1</name>
<dbReference type="HOGENOM" id="CLU_2542292_0_0_1"/>
<accession>M7U6T5</accession>